<dbReference type="InterPro" id="IPR001173">
    <property type="entry name" value="Glyco_trans_2-like"/>
</dbReference>
<organism evidence="2 3">
    <name type="scientific">Hymenobacter montanus</name>
    <dbReference type="NCBI Taxonomy" id="2771359"/>
    <lineage>
        <taxon>Bacteria</taxon>
        <taxon>Pseudomonadati</taxon>
        <taxon>Bacteroidota</taxon>
        <taxon>Cytophagia</taxon>
        <taxon>Cytophagales</taxon>
        <taxon>Hymenobacteraceae</taxon>
        <taxon>Hymenobacter</taxon>
    </lineage>
</organism>
<dbReference type="AlphaFoldDB" id="A0A927GJG3"/>
<dbReference type="InterPro" id="IPR029044">
    <property type="entry name" value="Nucleotide-diphossugar_trans"/>
</dbReference>
<accession>A0A927GJG3</accession>
<dbReference type="SUPFAM" id="SSF53448">
    <property type="entry name" value="Nucleotide-diphospho-sugar transferases"/>
    <property type="match status" value="1"/>
</dbReference>
<gene>
    <name evidence="2" type="ORF">IC235_09310</name>
</gene>
<dbReference type="EMBL" id="JACXAD010000008">
    <property type="protein sequence ID" value="MBD2768086.1"/>
    <property type="molecule type" value="Genomic_DNA"/>
</dbReference>
<proteinExistence type="predicted"/>
<evidence type="ECO:0000259" key="1">
    <source>
        <dbReference type="Pfam" id="PF00535"/>
    </source>
</evidence>
<feature type="domain" description="Glycosyltransferase 2-like" evidence="1">
    <location>
        <begin position="7"/>
        <end position="136"/>
    </location>
</feature>
<keyword evidence="3" id="KW-1185">Reference proteome</keyword>
<name>A0A927GJG3_9BACT</name>
<reference evidence="2" key="1">
    <citation type="submission" date="2020-09" db="EMBL/GenBank/DDBJ databases">
        <authorList>
            <person name="Kim M.K."/>
        </authorList>
    </citation>
    <scope>NUCLEOTIDE SEQUENCE</scope>
    <source>
        <strain evidence="2">BT664</strain>
    </source>
</reference>
<dbReference type="RefSeq" id="WP_191004902.1">
    <property type="nucleotide sequence ID" value="NZ_JACXAD010000008.1"/>
</dbReference>
<dbReference type="CDD" id="cd00761">
    <property type="entry name" value="Glyco_tranf_GTA_type"/>
    <property type="match status" value="1"/>
</dbReference>
<dbReference type="Proteomes" id="UP000612233">
    <property type="component" value="Unassembled WGS sequence"/>
</dbReference>
<dbReference type="Pfam" id="PF00535">
    <property type="entry name" value="Glycos_transf_2"/>
    <property type="match status" value="1"/>
</dbReference>
<dbReference type="PANTHER" id="PTHR43685">
    <property type="entry name" value="GLYCOSYLTRANSFERASE"/>
    <property type="match status" value="1"/>
</dbReference>
<dbReference type="Gene3D" id="3.90.550.10">
    <property type="entry name" value="Spore Coat Polysaccharide Biosynthesis Protein SpsA, Chain A"/>
    <property type="match status" value="1"/>
</dbReference>
<evidence type="ECO:0000313" key="2">
    <source>
        <dbReference type="EMBL" id="MBD2768086.1"/>
    </source>
</evidence>
<sequence length="296" mass="32922">MIRPGLSVLIPVFNWDVNELVKALVAQRTNWPGPVEIIVFDDGSNEAARALNRPLAQQPGVRYHELKQNIGRAAIRNQLAAAAQHEWLLLLDSDSLLPDSQFLARYAAARSRAAVVIGGTCYAQLPPPDSALRLRWLYGQAREARPATVRQQAPHAQLSINNALIRADIFRRYPLDEQLSGYGHEDTKFGQVLAAANIEVLHLDNPVLHDGLEPASTFLAKSEEAVRNLTRLHRQADTPDSRLLQAVGRVRTWGLATLAKAALGAAEPRLRRNLLSPKPNLRAFDLLKMHWLLQLL</sequence>
<evidence type="ECO:0000313" key="3">
    <source>
        <dbReference type="Proteomes" id="UP000612233"/>
    </source>
</evidence>
<comment type="caution">
    <text evidence="2">The sequence shown here is derived from an EMBL/GenBank/DDBJ whole genome shotgun (WGS) entry which is preliminary data.</text>
</comment>
<protein>
    <submittedName>
        <fullName evidence="2">Glycosyltransferase</fullName>
    </submittedName>
</protein>
<dbReference type="PANTHER" id="PTHR43685:SF2">
    <property type="entry name" value="GLYCOSYLTRANSFERASE 2-LIKE DOMAIN-CONTAINING PROTEIN"/>
    <property type="match status" value="1"/>
</dbReference>
<dbReference type="InterPro" id="IPR050834">
    <property type="entry name" value="Glycosyltransf_2"/>
</dbReference>